<dbReference type="eggNOG" id="COG1044">
    <property type="taxonomic scope" value="Bacteria"/>
</dbReference>
<accession>H8KTR8</accession>
<dbReference type="KEGG" id="scn:Solca_1570"/>
<keyword evidence="1" id="KW-0175">Coiled coil</keyword>
<organism evidence="3 4">
    <name type="scientific">Solitalea canadensis (strain ATCC 29591 / DSM 3403 / JCM 21819 / LMG 8368 / NBRC 15130 / NCIMB 12057 / USAM 9D)</name>
    <name type="common">Flexibacter canadensis</name>
    <dbReference type="NCBI Taxonomy" id="929556"/>
    <lineage>
        <taxon>Bacteria</taxon>
        <taxon>Pseudomonadati</taxon>
        <taxon>Bacteroidota</taxon>
        <taxon>Sphingobacteriia</taxon>
        <taxon>Sphingobacteriales</taxon>
        <taxon>Sphingobacteriaceae</taxon>
        <taxon>Solitalea</taxon>
    </lineage>
</organism>
<dbReference type="HOGENOM" id="CLU_044440_1_0_10"/>
<dbReference type="OrthoDB" id="680331at2"/>
<dbReference type="AlphaFoldDB" id="H8KTR8"/>
<evidence type="ECO:0000313" key="3">
    <source>
        <dbReference type="EMBL" id="AFD06643.1"/>
    </source>
</evidence>
<protein>
    <recommendedName>
        <fullName evidence="5">BZIP transcription factor</fullName>
    </recommendedName>
</protein>
<name>H8KTR8_SOLCM</name>
<dbReference type="EMBL" id="CP003349">
    <property type="protein sequence ID" value="AFD06643.1"/>
    <property type="molecule type" value="Genomic_DNA"/>
</dbReference>
<evidence type="ECO:0000256" key="1">
    <source>
        <dbReference type="SAM" id="Coils"/>
    </source>
</evidence>
<keyword evidence="2" id="KW-0732">Signal</keyword>
<proteinExistence type="predicted"/>
<dbReference type="Proteomes" id="UP000007590">
    <property type="component" value="Chromosome"/>
</dbReference>
<evidence type="ECO:0000256" key="2">
    <source>
        <dbReference type="SAM" id="SignalP"/>
    </source>
</evidence>
<keyword evidence="4" id="KW-1185">Reference proteome</keyword>
<feature type="signal peptide" evidence="2">
    <location>
        <begin position="1"/>
        <end position="19"/>
    </location>
</feature>
<dbReference type="STRING" id="929556.Solca_1570"/>
<dbReference type="RefSeq" id="WP_014679870.1">
    <property type="nucleotide sequence ID" value="NC_017770.1"/>
</dbReference>
<reference evidence="3" key="1">
    <citation type="submission" date="2012-02" db="EMBL/GenBank/DDBJ databases">
        <title>The complete genome of Solitalea canadensis DSM 3403.</title>
        <authorList>
            <consortium name="US DOE Joint Genome Institute (JGI-PGF)"/>
            <person name="Lucas S."/>
            <person name="Copeland A."/>
            <person name="Lapidus A."/>
            <person name="Glavina del Rio T."/>
            <person name="Dalin E."/>
            <person name="Tice H."/>
            <person name="Bruce D."/>
            <person name="Goodwin L."/>
            <person name="Pitluck S."/>
            <person name="Peters L."/>
            <person name="Ovchinnikova G."/>
            <person name="Lu M."/>
            <person name="Kyrpides N."/>
            <person name="Mavromatis K."/>
            <person name="Ivanova N."/>
            <person name="Brettin T."/>
            <person name="Detter J.C."/>
            <person name="Han C."/>
            <person name="Larimer F."/>
            <person name="Land M."/>
            <person name="Hauser L."/>
            <person name="Markowitz V."/>
            <person name="Cheng J.-F."/>
            <person name="Hugenholtz P."/>
            <person name="Woyke T."/>
            <person name="Wu D."/>
            <person name="Spring S."/>
            <person name="Schroeder M."/>
            <person name="Kopitz M."/>
            <person name="Brambilla E."/>
            <person name="Klenk H.-P."/>
            <person name="Eisen J.A."/>
        </authorList>
    </citation>
    <scope>NUCLEOTIDE SEQUENCE</scope>
    <source>
        <strain evidence="3">DSM 3403</strain>
    </source>
</reference>
<sequence>MKKLLLFIIPTFLGFKSFAQTNSLPTTGNVGIGTLTPTSILHLVTGGQGMQFGTGTNTSPYAFSFGLNDDGINFSSNSTVRGYNFKNANGSLLTISHNGKVGIGTATPFTGSNNFGLHIDAGDHSSILLGNPISGGYGGIVQTSDNKHRVFIGANLYDDKTLAWKSFQTGKGTAGISIIADNGGYGTGITMYVSDQDNAVTPRLTLNSSGNMGIGTTTPVSKLQVVGTTNAFTIGEKITGNTILDIGLNQQTSGYSFVQSVKAHGSLWGDLIINEKGGNVGIGTTDTKGYKLAVAGNMVAEQVTVKLKGNWPDYVFTPTYNLPSLQETEQHIKEKGHLPGIPSAEEVKNNGVDLGEMNAKLLQKIEELTLHLIEMQKDINQLKKENQELKVNKLIK</sequence>
<evidence type="ECO:0008006" key="5">
    <source>
        <dbReference type="Google" id="ProtNLM"/>
    </source>
</evidence>
<feature type="coiled-coil region" evidence="1">
    <location>
        <begin position="358"/>
        <end position="392"/>
    </location>
</feature>
<feature type="chain" id="PRO_5003614523" description="BZIP transcription factor" evidence="2">
    <location>
        <begin position="20"/>
        <end position="396"/>
    </location>
</feature>
<evidence type="ECO:0000313" key="4">
    <source>
        <dbReference type="Proteomes" id="UP000007590"/>
    </source>
</evidence>
<gene>
    <name evidence="3" type="ordered locus">Solca_1570</name>
</gene>